<evidence type="ECO:0000313" key="2">
    <source>
        <dbReference type="Proteomes" id="UP000299102"/>
    </source>
</evidence>
<gene>
    <name evidence="1" type="ORF">EVAR_97743_1</name>
</gene>
<proteinExistence type="predicted"/>
<dbReference type="EMBL" id="BGZK01000756">
    <property type="protein sequence ID" value="GBP59241.1"/>
    <property type="molecule type" value="Genomic_DNA"/>
</dbReference>
<dbReference type="Proteomes" id="UP000299102">
    <property type="component" value="Unassembled WGS sequence"/>
</dbReference>
<name>A0A4C1X646_EUMVA</name>
<keyword evidence="2" id="KW-1185">Reference proteome</keyword>
<sequence length="167" mass="19114">MNYNVHTRFGIRKSPYAIIDQNMSAVNRYRTLIFHSRAVSEISPECINIPKSETKSRSDRLGTRDFIRATSLVTNGDTYRESEVIEINNPVLKHFPRRVMRSLGNDKYGLSVRTASFKRLRTSLDLFFPYGLRPVPRRHLTAKSRTGGRRPVREVTALIIYGAGSGR</sequence>
<organism evidence="1 2">
    <name type="scientific">Eumeta variegata</name>
    <name type="common">Bagworm moth</name>
    <name type="synonym">Eumeta japonica</name>
    <dbReference type="NCBI Taxonomy" id="151549"/>
    <lineage>
        <taxon>Eukaryota</taxon>
        <taxon>Metazoa</taxon>
        <taxon>Ecdysozoa</taxon>
        <taxon>Arthropoda</taxon>
        <taxon>Hexapoda</taxon>
        <taxon>Insecta</taxon>
        <taxon>Pterygota</taxon>
        <taxon>Neoptera</taxon>
        <taxon>Endopterygota</taxon>
        <taxon>Lepidoptera</taxon>
        <taxon>Glossata</taxon>
        <taxon>Ditrysia</taxon>
        <taxon>Tineoidea</taxon>
        <taxon>Psychidae</taxon>
        <taxon>Oiketicinae</taxon>
        <taxon>Eumeta</taxon>
    </lineage>
</organism>
<evidence type="ECO:0000313" key="1">
    <source>
        <dbReference type="EMBL" id="GBP59241.1"/>
    </source>
</evidence>
<reference evidence="1 2" key="1">
    <citation type="journal article" date="2019" name="Commun. Biol.">
        <title>The bagworm genome reveals a unique fibroin gene that provides high tensile strength.</title>
        <authorList>
            <person name="Kono N."/>
            <person name="Nakamura H."/>
            <person name="Ohtoshi R."/>
            <person name="Tomita M."/>
            <person name="Numata K."/>
            <person name="Arakawa K."/>
        </authorList>
    </citation>
    <scope>NUCLEOTIDE SEQUENCE [LARGE SCALE GENOMIC DNA]</scope>
</reference>
<dbReference type="AlphaFoldDB" id="A0A4C1X646"/>
<protein>
    <submittedName>
        <fullName evidence="1">Uncharacterized protein</fullName>
    </submittedName>
</protein>
<comment type="caution">
    <text evidence="1">The sequence shown here is derived from an EMBL/GenBank/DDBJ whole genome shotgun (WGS) entry which is preliminary data.</text>
</comment>
<accession>A0A4C1X646</accession>